<organism evidence="2 3">
    <name type="scientific">Streptomyces sannanensis</name>
    <dbReference type="NCBI Taxonomy" id="285536"/>
    <lineage>
        <taxon>Bacteria</taxon>
        <taxon>Bacillati</taxon>
        <taxon>Actinomycetota</taxon>
        <taxon>Actinomycetes</taxon>
        <taxon>Kitasatosporales</taxon>
        <taxon>Streptomycetaceae</taxon>
        <taxon>Streptomyces</taxon>
    </lineage>
</organism>
<sequence>MSSGCDEEFRQRVAQDYKDMTVLDDYTNCTLHHDETACEVSGSAFSSGGGTWAASIFFAFSHRLQSRLFINRAETYAGNQEAWAGVDQAIATKLWSKNRAGLAGVLRVGDSPPQFLAAVIGAQGNRKGVVPDVGIDGNPARYKTTPTGNNERDNDTEYKMLTYIANQLSGPSNVSGSLTMHSTRQACFSCTSVIGQFAQKFPKIRINYTSGN</sequence>
<comment type="caution">
    <text evidence="2">The sequence shown here is derived from an EMBL/GenBank/DDBJ whole genome shotgun (WGS) entry which is preliminary data.</text>
</comment>
<gene>
    <name evidence="2" type="ORF">GCM10020367_18520</name>
</gene>
<dbReference type="InterPro" id="IPR032721">
    <property type="entry name" value="Toxin-deaminase"/>
</dbReference>
<evidence type="ECO:0000313" key="2">
    <source>
        <dbReference type="EMBL" id="GAA3370731.1"/>
    </source>
</evidence>
<proteinExistence type="predicted"/>
<dbReference type="EMBL" id="BAAAYL010000001">
    <property type="protein sequence ID" value="GAA3370731.1"/>
    <property type="molecule type" value="Genomic_DNA"/>
</dbReference>
<evidence type="ECO:0000256" key="1">
    <source>
        <dbReference type="SAM" id="MobiDB-lite"/>
    </source>
</evidence>
<dbReference type="Proteomes" id="UP001499990">
    <property type="component" value="Unassembled WGS sequence"/>
</dbReference>
<protein>
    <recommendedName>
        <fullName evidence="4">Deaminase</fullName>
    </recommendedName>
</protein>
<evidence type="ECO:0000313" key="3">
    <source>
        <dbReference type="Proteomes" id="UP001499990"/>
    </source>
</evidence>
<accession>A0ABP6S8K7</accession>
<feature type="region of interest" description="Disordered" evidence="1">
    <location>
        <begin position="132"/>
        <end position="154"/>
    </location>
</feature>
<keyword evidence="3" id="KW-1185">Reference proteome</keyword>
<name>A0ABP6S8K7_9ACTN</name>
<reference evidence="3" key="1">
    <citation type="journal article" date="2019" name="Int. J. Syst. Evol. Microbiol.">
        <title>The Global Catalogue of Microorganisms (GCM) 10K type strain sequencing project: providing services to taxonomists for standard genome sequencing and annotation.</title>
        <authorList>
            <consortium name="The Broad Institute Genomics Platform"/>
            <consortium name="The Broad Institute Genome Sequencing Center for Infectious Disease"/>
            <person name="Wu L."/>
            <person name="Ma J."/>
        </authorList>
    </citation>
    <scope>NUCLEOTIDE SEQUENCE [LARGE SCALE GENOMIC DNA]</scope>
    <source>
        <strain evidence="3">JCM 9651</strain>
    </source>
</reference>
<evidence type="ECO:0008006" key="4">
    <source>
        <dbReference type="Google" id="ProtNLM"/>
    </source>
</evidence>
<dbReference type="Pfam" id="PF14424">
    <property type="entry name" value="Toxin-deaminase"/>
    <property type="match status" value="1"/>
</dbReference>